<dbReference type="EMBL" id="JACEIB010000025">
    <property type="protein sequence ID" value="MBA2935397.1"/>
    <property type="molecule type" value="Genomic_DNA"/>
</dbReference>
<dbReference type="Pfam" id="PF02687">
    <property type="entry name" value="FtsX"/>
    <property type="match status" value="1"/>
</dbReference>
<evidence type="ECO:0000313" key="11">
    <source>
        <dbReference type="Proteomes" id="UP000570166"/>
    </source>
</evidence>
<keyword evidence="11" id="KW-1185">Reference proteome</keyword>
<dbReference type="GO" id="GO:0022857">
    <property type="term" value="F:transmembrane transporter activity"/>
    <property type="evidence" value="ECO:0007669"/>
    <property type="project" value="TreeGrafter"/>
</dbReference>
<proteinExistence type="inferred from homology"/>
<feature type="domain" description="MacB-like periplasmic core" evidence="9">
    <location>
        <begin position="20"/>
        <end position="241"/>
    </location>
</feature>
<evidence type="ECO:0000256" key="2">
    <source>
        <dbReference type="ARBA" id="ARBA00022475"/>
    </source>
</evidence>
<keyword evidence="2" id="KW-1003">Cell membrane</keyword>
<gene>
    <name evidence="10" type="ORF">HZF05_15020</name>
</gene>
<evidence type="ECO:0000256" key="4">
    <source>
        <dbReference type="ARBA" id="ARBA00022989"/>
    </source>
</evidence>
<evidence type="ECO:0000259" key="9">
    <source>
        <dbReference type="Pfam" id="PF12704"/>
    </source>
</evidence>
<reference evidence="10 11" key="1">
    <citation type="submission" date="2020-07" db="EMBL/GenBank/DDBJ databases">
        <authorList>
            <person name="Sun Q."/>
        </authorList>
    </citation>
    <scope>NUCLEOTIDE SEQUENCE [LARGE SCALE GENOMIC DNA]</scope>
    <source>
        <strain evidence="10 11">CGMCC 1.13654</strain>
    </source>
</reference>
<evidence type="ECO:0000256" key="3">
    <source>
        <dbReference type="ARBA" id="ARBA00022692"/>
    </source>
</evidence>
<sequence>MLGTTALLALRAIRRHLLRSVLTVLGIVIGVFAVVTMVTLGKGATRSVHDQVSNLGANVLTVIPGTSQGRGGGGETPPPFKPEDLDAIRDQVAGVTAVAPIAQTTATAISNASNWSTTVKGTTDAYFDAQAWKLANGRYFTPQEEASGKSVCIVGKTVKDNLYPNRSPVGGSLLVGSVSCEVIGELALRGGGGFGQDIDDTVILPIKTVQRRFTGSRDISIIVVAADPAYDSADVQQSIAALLRERRSIRAGKLDDFTIFDSRQIADTLSGITGVLTAIVSAVAAISLLVGGIGIMNIMLVSVTERTREIGIRLAIGAVAREVMLQFLVEAVVLSCLGGLIGLVLALFTSIGLAKLIKVPFVFDPWTNLVAFLFSGLIGIVFGYFPARRAASLNPIDALRHE</sequence>
<evidence type="ECO:0000259" key="8">
    <source>
        <dbReference type="Pfam" id="PF02687"/>
    </source>
</evidence>
<dbReference type="InterPro" id="IPR003838">
    <property type="entry name" value="ABC3_permease_C"/>
</dbReference>
<comment type="similarity">
    <text evidence="6">Belongs to the ABC-4 integral membrane protein family.</text>
</comment>
<dbReference type="Pfam" id="PF12704">
    <property type="entry name" value="MacB_PCD"/>
    <property type="match status" value="1"/>
</dbReference>
<comment type="subcellular location">
    <subcellularLocation>
        <location evidence="1">Cell membrane</location>
        <topology evidence="1">Multi-pass membrane protein</topology>
    </subcellularLocation>
</comment>
<dbReference type="RefSeq" id="WP_160365513.1">
    <property type="nucleotide sequence ID" value="NZ_JACEIB010000025.1"/>
</dbReference>
<keyword evidence="5 7" id="KW-0472">Membrane</keyword>
<feature type="transmembrane region" description="Helical" evidence="7">
    <location>
        <begin position="366"/>
        <end position="385"/>
    </location>
</feature>
<accession>A0A838L8P5</accession>
<dbReference type="InterPro" id="IPR050250">
    <property type="entry name" value="Macrolide_Exporter_MacB"/>
</dbReference>
<evidence type="ECO:0000313" key="10">
    <source>
        <dbReference type="EMBL" id="MBA2935397.1"/>
    </source>
</evidence>
<dbReference type="InterPro" id="IPR025857">
    <property type="entry name" value="MacB_PCD"/>
</dbReference>
<organism evidence="10 11">
    <name type="scientific">Sphingomonas chungangi</name>
    <dbReference type="NCBI Taxonomy" id="2683589"/>
    <lineage>
        <taxon>Bacteria</taxon>
        <taxon>Pseudomonadati</taxon>
        <taxon>Pseudomonadota</taxon>
        <taxon>Alphaproteobacteria</taxon>
        <taxon>Sphingomonadales</taxon>
        <taxon>Sphingomonadaceae</taxon>
        <taxon>Sphingomonas</taxon>
    </lineage>
</organism>
<keyword evidence="3 7" id="KW-0812">Transmembrane</keyword>
<evidence type="ECO:0000256" key="1">
    <source>
        <dbReference type="ARBA" id="ARBA00004651"/>
    </source>
</evidence>
<dbReference type="Proteomes" id="UP000570166">
    <property type="component" value="Unassembled WGS sequence"/>
</dbReference>
<dbReference type="GO" id="GO:0005886">
    <property type="term" value="C:plasma membrane"/>
    <property type="evidence" value="ECO:0007669"/>
    <property type="project" value="UniProtKB-SubCell"/>
</dbReference>
<keyword evidence="4 7" id="KW-1133">Transmembrane helix</keyword>
<evidence type="ECO:0000256" key="7">
    <source>
        <dbReference type="SAM" id="Phobius"/>
    </source>
</evidence>
<feature type="transmembrane region" description="Helical" evidence="7">
    <location>
        <begin position="21"/>
        <end position="41"/>
    </location>
</feature>
<evidence type="ECO:0000256" key="6">
    <source>
        <dbReference type="ARBA" id="ARBA00038076"/>
    </source>
</evidence>
<protein>
    <submittedName>
        <fullName evidence="10">ABC transporter permease</fullName>
    </submittedName>
</protein>
<comment type="caution">
    <text evidence="10">The sequence shown here is derived from an EMBL/GenBank/DDBJ whole genome shotgun (WGS) entry which is preliminary data.</text>
</comment>
<feature type="domain" description="ABC3 transporter permease C-terminal" evidence="8">
    <location>
        <begin position="282"/>
        <end position="395"/>
    </location>
</feature>
<evidence type="ECO:0000256" key="5">
    <source>
        <dbReference type="ARBA" id="ARBA00023136"/>
    </source>
</evidence>
<dbReference type="AlphaFoldDB" id="A0A838L8P5"/>
<dbReference type="PANTHER" id="PTHR30572">
    <property type="entry name" value="MEMBRANE COMPONENT OF TRANSPORTER-RELATED"/>
    <property type="match status" value="1"/>
</dbReference>
<feature type="transmembrane region" description="Helical" evidence="7">
    <location>
        <begin position="324"/>
        <end position="354"/>
    </location>
</feature>
<feature type="transmembrane region" description="Helical" evidence="7">
    <location>
        <begin position="275"/>
        <end position="303"/>
    </location>
</feature>
<name>A0A838L8P5_9SPHN</name>
<dbReference type="PANTHER" id="PTHR30572:SF4">
    <property type="entry name" value="ABC TRANSPORTER PERMEASE YTRF"/>
    <property type="match status" value="1"/>
</dbReference>